<dbReference type="Proteomes" id="UP000437068">
    <property type="component" value="Unassembled WGS sequence"/>
</dbReference>
<reference evidence="11 12" key="1">
    <citation type="submission" date="2018-08" db="EMBL/GenBank/DDBJ databases">
        <title>Genomic investigation of the strawberry pathogen Phytophthora fragariae indicates pathogenicity is determined by transcriptional variation in three key races.</title>
        <authorList>
            <person name="Adams T.M."/>
            <person name="Armitage A.D."/>
            <person name="Sobczyk M.K."/>
            <person name="Bates H.J."/>
            <person name="Dunwell J.M."/>
            <person name="Nellist C.F."/>
            <person name="Harrison R.J."/>
        </authorList>
    </citation>
    <scope>NUCLEOTIDE SEQUENCE [LARGE SCALE GENOMIC DNA]</scope>
    <source>
        <strain evidence="9 13">A4</strain>
        <strain evidence="8 14">BC-1</strain>
        <strain evidence="6 18">BC-23</strain>
        <strain evidence="7 12">NOV-27</strain>
        <strain evidence="5 15">NOV-5</strain>
        <strain evidence="3 16">NOV-71</strain>
        <strain evidence="10 19">NOV-77</strain>
        <strain evidence="1 11">NOV-9</strain>
        <strain evidence="4 20">ONT-3</strain>
        <strain evidence="2 17">SCRP245</strain>
    </source>
</reference>
<dbReference type="Proteomes" id="UP000440732">
    <property type="component" value="Unassembled WGS sequence"/>
</dbReference>
<evidence type="ECO:0000313" key="1">
    <source>
        <dbReference type="EMBL" id="KAE8939924.1"/>
    </source>
</evidence>
<evidence type="ECO:0000313" key="14">
    <source>
        <dbReference type="Proteomes" id="UP000440367"/>
    </source>
</evidence>
<dbReference type="EMBL" id="QXGE01000912">
    <property type="protein sequence ID" value="KAE9301161.1"/>
    <property type="molecule type" value="Genomic_DNA"/>
</dbReference>
<comment type="caution">
    <text evidence="7">The sequence shown here is derived from an EMBL/GenBank/DDBJ whole genome shotgun (WGS) entry which is preliminary data.</text>
</comment>
<dbReference type="EMBL" id="QXGD01000986">
    <property type="protein sequence ID" value="KAE9218215.1"/>
    <property type="molecule type" value="Genomic_DNA"/>
</dbReference>
<accession>A0A6A3WPF0</accession>
<dbReference type="Proteomes" id="UP000476176">
    <property type="component" value="Unassembled WGS sequence"/>
</dbReference>
<evidence type="ECO:0000313" key="6">
    <source>
        <dbReference type="EMBL" id="KAE9184118.1"/>
    </source>
</evidence>
<organism evidence="7 12">
    <name type="scientific">Phytophthora fragariae</name>
    <dbReference type="NCBI Taxonomy" id="53985"/>
    <lineage>
        <taxon>Eukaryota</taxon>
        <taxon>Sar</taxon>
        <taxon>Stramenopiles</taxon>
        <taxon>Oomycota</taxon>
        <taxon>Peronosporomycetes</taxon>
        <taxon>Peronosporales</taxon>
        <taxon>Peronosporaceae</taxon>
        <taxon>Phytophthora</taxon>
    </lineage>
</organism>
<evidence type="ECO:0000313" key="13">
    <source>
        <dbReference type="Proteomes" id="UP000437068"/>
    </source>
</evidence>
<evidence type="ECO:0000313" key="18">
    <source>
        <dbReference type="Proteomes" id="UP000476176"/>
    </source>
</evidence>
<evidence type="ECO:0000313" key="2">
    <source>
        <dbReference type="EMBL" id="KAE8977339.1"/>
    </source>
</evidence>
<evidence type="ECO:0000313" key="19">
    <source>
        <dbReference type="Proteomes" id="UP000486351"/>
    </source>
</evidence>
<name>A0A6A3WPF0_9STRA</name>
<evidence type="ECO:0000313" key="3">
    <source>
        <dbReference type="EMBL" id="KAE9099647.1"/>
    </source>
</evidence>
<gene>
    <name evidence="9" type="ORF">PF001_g14576</name>
    <name evidence="8" type="ORF">PF002_g16571</name>
    <name evidence="6" type="ORF">PF004_g23756</name>
    <name evidence="7" type="ORF">PF005_g20654</name>
    <name evidence="5" type="ORF">PF006_g14254</name>
    <name evidence="3" type="ORF">PF007_g15800</name>
    <name evidence="10" type="ORF">PF008_g14986</name>
    <name evidence="1" type="ORF">PF009_g10259</name>
    <name evidence="4" type="ORF">PF010_g14720</name>
    <name evidence="2" type="ORF">PF011_g23688</name>
</gene>
<dbReference type="EMBL" id="QXFW01002569">
    <property type="protein sequence ID" value="KAE8977339.1"/>
    <property type="molecule type" value="Genomic_DNA"/>
</dbReference>
<dbReference type="Proteomes" id="UP000433483">
    <property type="component" value="Unassembled WGS sequence"/>
</dbReference>
<dbReference type="EMBL" id="QXGF01000457">
    <property type="protein sequence ID" value="KAE8939924.1"/>
    <property type="molecule type" value="Genomic_DNA"/>
</dbReference>
<evidence type="ECO:0000313" key="15">
    <source>
        <dbReference type="Proteomes" id="UP000440732"/>
    </source>
</evidence>
<dbReference type="EMBL" id="QXFX01000923">
    <property type="protein sequence ID" value="KAE9100703.1"/>
    <property type="molecule type" value="Genomic_DNA"/>
</dbReference>
<dbReference type="OrthoDB" id="10275915at2759"/>
<evidence type="ECO:0000313" key="11">
    <source>
        <dbReference type="Proteomes" id="UP000429523"/>
    </source>
</evidence>
<dbReference type="Proteomes" id="UP000460718">
    <property type="component" value="Unassembled WGS sequence"/>
</dbReference>
<evidence type="ECO:0000313" key="5">
    <source>
        <dbReference type="EMBL" id="KAE9137127.1"/>
    </source>
</evidence>
<evidence type="ECO:0000313" key="7">
    <source>
        <dbReference type="EMBL" id="KAE9186926.1"/>
    </source>
</evidence>
<dbReference type="Proteomes" id="UP000429523">
    <property type="component" value="Unassembled WGS sequence"/>
</dbReference>
<evidence type="ECO:0000313" key="20">
    <source>
        <dbReference type="Proteomes" id="UP000488956"/>
    </source>
</evidence>
<dbReference type="EMBL" id="QXGB01001692">
    <property type="protein sequence ID" value="KAE9186926.1"/>
    <property type="molecule type" value="Genomic_DNA"/>
</dbReference>
<evidence type="ECO:0000313" key="8">
    <source>
        <dbReference type="EMBL" id="KAE9218215.1"/>
    </source>
</evidence>
<dbReference type="EMBL" id="QXGA01000885">
    <property type="protein sequence ID" value="KAE9137127.1"/>
    <property type="molecule type" value="Genomic_DNA"/>
</dbReference>
<protein>
    <submittedName>
        <fullName evidence="7">Uncharacterized protein</fullName>
    </submittedName>
</protein>
<dbReference type="Proteomes" id="UP000441208">
    <property type="component" value="Unassembled WGS sequence"/>
</dbReference>
<dbReference type="AlphaFoldDB" id="A0A6A3WPF0"/>
<dbReference type="Proteomes" id="UP000440367">
    <property type="component" value="Unassembled WGS sequence"/>
</dbReference>
<proteinExistence type="predicted"/>
<evidence type="ECO:0000313" key="17">
    <source>
        <dbReference type="Proteomes" id="UP000460718"/>
    </source>
</evidence>
<dbReference type="EMBL" id="QXFZ01000985">
    <property type="protein sequence ID" value="KAE9099647.1"/>
    <property type="molecule type" value="Genomic_DNA"/>
</dbReference>
<dbReference type="Proteomes" id="UP000488956">
    <property type="component" value="Unassembled WGS sequence"/>
</dbReference>
<evidence type="ECO:0000313" key="10">
    <source>
        <dbReference type="EMBL" id="KAE9332352.1"/>
    </source>
</evidence>
<keyword evidence="12" id="KW-1185">Reference proteome</keyword>
<evidence type="ECO:0000313" key="12">
    <source>
        <dbReference type="Proteomes" id="UP000433483"/>
    </source>
</evidence>
<dbReference type="EMBL" id="QXFY01000953">
    <property type="protein sequence ID" value="KAE9332352.1"/>
    <property type="molecule type" value="Genomic_DNA"/>
</dbReference>
<evidence type="ECO:0000313" key="9">
    <source>
        <dbReference type="EMBL" id="KAE9301161.1"/>
    </source>
</evidence>
<sequence length="33" mass="3482">MAPTSSDTSEPLETDINVLEPKMVYSNGTIAAV</sequence>
<evidence type="ECO:0000313" key="16">
    <source>
        <dbReference type="Proteomes" id="UP000441208"/>
    </source>
</evidence>
<dbReference type="EMBL" id="QXGC01002592">
    <property type="protein sequence ID" value="KAE9184118.1"/>
    <property type="molecule type" value="Genomic_DNA"/>
</dbReference>
<evidence type="ECO:0000313" key="4">
    <source>
        <dbReference type="EMBL" id="KAE9100703.1"/>
    </source>
</evidence>
<dbReference type="Proteomes" id="UP000486351">
    <property type="component" value="Unassembled WGS sequence"/>
</dbReference>